<evidence type="ECO:0000313" key="3">
    <source>
        <dbReference type="EMBL" id="CAE7577277.1"/>
    </source>
</evidence>
<name>A0A812UPA7_9DINO</name>
<reference evidence="3" key="1">
    <citation type="submission" date="2021-02" db="EMBL/GenBank/DDBJ databases">
        <authorList>
            <person name="Dougan E. K."/>
            <person name="Rhodes N."/>
            <person name="Thang M."/>
            <person name="Chan C."/>
        </authorList>
    </citation>
    <scope>NUCLEOTIDE SEQUENCE</scope>
</reference>
<gene>
    <name evidence="3" type="primary">Kidins220</name>
    <name evidence="3" type="ORF">SNAT2548_LOCUS32933</name>
</gene>
<dbReference type="AlphaFoldDB" id="A0A812UPA7"/>
<feature type="region of interest" description="Disordered" evidence="1">
    <location>
        <begin position="560"/>
        <end position="586"/>
    </location>
</feature>
<sequence length="586" mass="64649">MCMLVGGLKALPLCTMLHGVTYLSFAFFFLVVSLATTPGILQGFFEPSAAMSGRDSGLGAELSQAYRHLEAQRQATQHDVYNAGQDMWFDSRRAAKRGPPSTLASTVQSHATPPSDHVMETAERDAIVEEGVRDPPTERRTPSSLFQPMPIETDIAYQMTAAQRGVDINDVGAMQAYMATPLPTRNEVLQTIRDYHLGVLRPEIFNLITQVENVIGKLDDKILKTQESLQWLASDNRQQQKKESAMLVVTSGWDKTLAPADRLFQINWMLEQLEHIKQFIHQRVYNASDSCRLWCLSALAVEPSTPPAGPHAWSTVTMLQFKDSSCRKAFVDAYGGGAGCPLYKDAKTPVKQHHIRVTAASPQFQRKLELPLRVALTVINRSSEVQGTTPEPIVILWRTLTVMKSAATKEFNPQARAWARMTYYEQSGELRGLLEVDAELFDLMSAKPPHGDEENLWAHCWNQLTFGVQHELDVAEKQVFTQAALGAKGSSKGISLGKSQRHWSAPFIYNSAMNPFPIPMTISKVDAVSYCWDEYCDKVAAPQHKVGNYQAGTFEGAPVVTPPAAGANLPQGPAPSEPGPGKGRGK</sequence>
<keyword evidence="2" id="KW-0812">Transmembrane</keyword>
<dbReference type="Proteomes" id="UP000604046">
    <property type="component" value="Unassembled WGS sequence"/>
</dbReference>
<accession>A0A812UPA7</accession>
<keyword evidence="2" id="KW-0472">Membrane</keyword>
<protein>
    <submittedName>
        <fullName evidence="3">Kidins220 protein</fullName>
    </submittedName>
</protein>
<evidence type="ECO:0000256" key="2">
    <source>
        <dbReference type="SAM" id="Phobius"/>
    </source>
</evidence>
<comment type="caution">
    <text evidence="3">The sequence shown here is derived from an EMBL/GenBank/DDBJ whole genome shotgun (WGS) entry which is preliminary data.</text>
</comment>
<feature type="compositionally biased region" description="Polar residues" evidence="1">
    <location>
        <begin position="102"/>
        <end position="112"/>
    </location>
</feature>
<keyword evidence="2" id="KW-1133">Transmembrane helix</keyword>
<dbReference type="EMBL" id="CAJNDS010002734">
    <property type="protein sequence ID" value="CAE7577277.1"/>
    <property type="molecule type" value="Genomic_DNA"/>
</dbReference>
<proteinExistence type="predicted"/>
<evidence type="ECO:0000313" key="4">
    <source>
        <dbReference type="Proteomes" id="UP000604046"/>
    </source>
</evidence>
<keyword evidence="4" id="KW-1185">Reference proteome</keyword>
<feature type="region of interest" description="Disordered" evidence="1">
    <location>
        <begin position="94"/>
        <end position="116"/>
    </location>
</feature>
<feature type="transmembrane region" description="Helical" evidence="2">
    <location>
        <begin position="20"/>
        <end position="41"/>
    </location>
</feature>
<evidence type="ECO:0000256" key="1">
    <source>
        <dbReference type="SAM" id="MobiDB-lite"/>
    </source>
</evidence>
<organism evidence="3 4">
    <name type="scientific">Symbiodinium natans</name>
    <dbReference type="NCBI Taxonomy" id="878477"/>
    <lineage>
        <taxon>Eukaryota</taxon>
        <taxon>Sar</taxon>
        <taxon>Alveolata</taxon>
        <taxon>Dinophyceae</taxon>
        <taxon>Suessiales</taxon>
        <taxon>Symbiodiniaceae</taxon>
        <taxon>Symbiodinium</taxon>
    </lineage>
</organism>